<evidence type="ECO:0000313" key="7">
    <source>
        <dbReference type="EMBL" id="KAG5421431.1"/>
    </source>
</evidence>
<dbReference type="Gene3D" id="3.60.15.10">
    <property type="entry name" value="Ribonuclease Z/Hydroxyacylglutathione hydrolase-like"/>
    <property type="match status" value="1"/>
</dbReference>
<dbReference type="RefSeq" id="XP_067550547.1">
    <property type="nucleotide sequence ID" value="XM_067694362.1"/>
</dbReference>
<dbReference type="EMBL" id="JAEOAQ010000001">
    <property type="protein sequence ID" value="KAG5421431.1"/>
    <property type="molecule type" value="Genomic_DNA"/>
</dbReference>
<accession>A0A8H8DEI2</accession>
<evidence type="ECO:0000256" key="4">
    <source>
        <dbReference type="RuleBase" id="RU365006"/>
    </source>
</evidence>
<organism evidence="7 8">
    <name type="scientific">Candida metapsilosis</name>
    <dbReference type="NCBI Taxonomy" id="273372"/>
    <lineage>
        <taxon>Eukaryota</taxon>
        <taxon>Fungi</taxon>
        <taxon>Dikarya</taxon>
        <taxon>Ascomycota</taxon>
        <taxon>Saccharomycotina</taxon>
        <taxon>Pichiomycetes</taxon>
        <taxon>Debaryomycetaceae</taxon>
        <taxon>Candida/Lodderomyces clade</taxon>
        <taxon>Candida</taxon>
    </lineage>
</organism>
<proteinExistence type="inferred from homology"/>
<dbReference type="AlphaFoldDB" id="A0A8H8DEI2"/>
<dbReference type="GO" id="GO:0003723">
    <property type="term" value="F:RNA binding"/>
    <property type="evidence" value="ECO:0007669"/>
    <property type="project" value="UniProtKB-KW"/>
</dbReference>
<comment type="subcellular location">
    <subcellularLocation>
        <location evidence="1 4">Nucleus</location>
    </subcellularLocation>
</comment>
<reference evidence="7 8" key="1">
    <citation type="submission" date="2020-12" db="EMBL/GenBank/DDBJ databases">
        <title>Effect of drift, selection, and recombination on the evolution of hybrid genomes in Candida yeast pathogens.</title>
        <authorList>
            <person name="Mixao V."/>
            <person name="Ksiezopolska E."/>
            <person name="Saus E."/>
            <person name="Boekhout T."/>
            <person name="Gacser A."/>
            <person name="Gabaldon T."/>
        </authorList>
    </citation>
    <scope>NUCLEOTIDE SEQUENCE [LARGE SCALE GENOMIC DNA]</scope>
    <source>
        <strain evidence="7 8">BP57</strain>
    </source>
</reference>
<dbReference type="InterPro" id="IPR001279">
    <property type="entry name" value="Metallo-B-lactamas"/>
</dbReference>
<comment type="similarity">
    <text evidence="4">Belongs to the metallo-beta-lactamase superfamily. RNA-metabolizing metallo-beta-lactamase-like family. CPSF2/YSH1 subfamily.</text>
</comment>
<feature type="domain" description="Beta-Casp" evidence="6">
    <location>
        <begin position="250"/>
        <end position="371"/>
    </location>
</feature>
<dbReference type="Pfam" id="PF13299">
    <property type="entry name" value="CPSF100_C"/>
    <property type="match status" value="1"/>
</dbReference>
<dbReference type="InterPro" id="IPR022712">
    <property type="entry name" value="Beta_Casp"/>
</dbReference>
<dbReference type="Gene3D" id="3.40.50.10890">
    <property type="match status" value="1"/>
</dbReference>
<gene>
    <name evidence="7" type="ORF">I9W82_000521</name>
</gene>
<dbReference type="PANTHER" id="PTHR45922:SF1">
    <property type="entry name" value="CLEAVAGE AND POLYADENYLATION SPECIFICITY FACTOR SUBUNIT 2"/>
    <property type="match status" value="1"/>
</dbReference>
<dbReference type="PANTHER" id="PTHR45922">
    <property type="entry name" value="CLEAVAGE AND POLYADENYLATION SPECIFICITY FACTOR SUBUNIT 2"/>
    <property type="match status" value="1"/>
</dbReference>
<evidence type="ECO:0000256" key="5">
    <source>
        <dbReference type="SAM" id="MobiDB-lite"/>
    </source>
</evidence>
<comment type="caution">
    <text evidence="7">The sequence shown here is derived from an EMBL/GenBank/DDBJ whole genome shotgun (WGS) entry which is preliminary data.</text>
</comment>
<dbReference type="GO" id="GO:0005847">
    <property type="term" value="C:mRNA cleavage and polyadenylation specificity factor complex"/>
    <property type="evidence" value="ECO:0007669"/>
    <property type="project" value="InterPro"/>
</dbReference>
<feature type="compositionally biased region" description="Basic and acidic residues" evidence="5">
    <location>
        <begin position="476"/>
        <end position="490"/>
    </location>
</feature>
<evidence type="ECO:0000256" key="1">
    <source>
        <dbReference type="ARBA" id="ARBA00004123"/>
    </source>
</evidence>
<dbReference type="OrthoDB" id="64353at2759"/>
<dbReference type="Pfam" id="PF10996">
    <property type="entry name" value="Beta-Casp"/>
    <property type="match status" value="1"/>
</dbReference>
<evidence type="ECO:0000256" key="3">
    <source>
        <dbReference type="ARBA" id="ARBA00023242"/>
    </source>
</evidence>
<dbReference type="InterPro" id="IPR027075">
    <property type="entry name" value="CPSF2"/>
</dbReference>
<feature type="region of interest" description="Disordered" evidence="5">
    <location>
        <begin position="453"/>
        <end position="498"/>
    </location>
</feature>
<dbReference type="Pfam" id="PF16661">
    <property type="entry name" value="Lactamase_B_6"/>
    <property type="match status" value="1"/>
</dbReference>
<evidence type="ECO:0000256" key="2">
    <source>
        <dbReference type="ARBA" id="ARBA00022664"/>
    </source>
</evidence>
<dbReference type="Proteomes" id="UP000669133">
    <property type="component" value="Unassembled WGS sequence"/>
</dbReference>
<feature type="compositionally biased region" description="Basic and acidic residues" evidence="5">
    <location>
        <begin position="583"/>
        <end position="597"/>
    </location>
</feature>
<evidence type="ECO:0000259" key="6">
    <source>
        <dbReference type="SMART" id="SM01027"/>
    </source>
</evidence>
<dbReference type="InterPro" id="IPR036866">
    <property type="entry name" value="RibonucZ/Hydroxyglut_hydro"/>
</dbReference>
<evidence type="ECO:0000313" key="8">
    <source>
        <dbReference type="Proteomes" id="UP000669133"/>
    </source>
</evidence>
<dbReference type="GeneID" id="93649150"/>
<keyword evidence="4" id="KW-0694">RNA-binding</keyword>
<keyword evidence="3 4" id="KW-0539">Nucleus</keyword>
<protein>
    <recommendedName>
        <fullName evidence="4">Cleavage and polyadenylation specificity factor subunit 2</fullName>
    </recommendedName>
    <alternativeName>
        <fullName evidence="4">Cleavage and polyadenylation specificity factor 100 kDa subunit</fullName>
    </alternativeName>
</protein>
<keyword evidence="8" id="KW-1185">Reference proteome</keyword>
<dbReference type="SUPFAM" id="SSF56281">
    <property type="entry name" value="Metallo-hydrolase/oxidoreductase"/>
    <property type="match status" value="1"/>
</dbReference>
<sequence>MFTFSLLTPGKGDHAFKASLLTFDNESRILADPSWDGIDPKVAQFMESHLQQIDAIIISHSTNEFISGYILLCITFPSIMSNIPVYSTLPVNQLGRISTVEYYRSSGILGPLLSNLVELDEIDNWFDKFVIVKYQQNVTICDRKITMTPYNSGHSLGGTFWLLVKKIDRIIYAPSWNHSKDAFLNSANFINSTSGNPHVALLRPTSFITATDLGSAMSHKKRCEKFLQLVDATLANGGSAIIPTSISGRFLEVFHLVDEHLKGAPIPVYFLSYSGTKILSYASSLMDWMASGFNNTWNSDSGNNSLLPFNPSKVDLLLDPSELTKTPGSKIVFCAGLDLKNGDLSSKAFSYLCNDERTTVILTEKPPVASVDKNMGLSTNLYREWAKLSKERTGKVVDGTPVPFEKTINLESWFQEQEVEGPDSIAFVNKITQKRKEKLMAKVRDQKRQNLLSTDVIDVEDSSDEDEEEEEDEEVETKAGEIFDEKKAAQKENTVPSTKEVDDLIQHEAFVMDNVKHNMENHLPIDIRITHKLKPRQATFPFFPPKVTFDDYGQVIDVKDFERTDQVSHNKIIMEGKRKFDEKKQKWNKDEKSDKKKSQQANKLTPQEQVNQQLLQKYLDTLFKPMKRVQLGRRSSASTQLKVRCGLAFVDLSGLVDLRSLGIIVQAIKPYNLILLPDERVSDQPGLEQVEKFFEQQQNEQLMENNKKQILNSSRYLSLSAIRDGLATSTSPLSSGKLNVLVARDDETVKIGVDSENGVIGLRNFEVNLDDAVVSTLKWQSVGDNYKVAKVYGELELINEYSDEPSRKKPKQLQDYINSNTQFSLKPLESEEALARQRKDNVLASTATTDPKLLMMISNAPRLAIGNIRLPDLKKKLASLNLSVEFKGEGTLVVDDVLAIRKVAYGTSESDDSGDIAIDGNAGPLYYKVKECIKETLAYV</sequence>
<name>A0A8H8DEI2_9ASCO</name>
<dbReference type="GO" id="GO:0006397">
    <property type="term" value="P:mRNA processing"/>
    <property type="evidence" value="ECO:0007669"/>
    <property type="project" value="UniProtKB-KW"/>
</dbReference>
<keyword evidence="2 4" id="KW-0507">mRNA processing</keyword>
<feature type="region of interest" description="Disordered" evidence="5">
    <location>
        <begin position="583"/>
        <end position="606"/>
    </location>
</feature>
<feature type="compositionally biased region" description="Acidic residues" evidence="5">
    <location>
        <begin position="457"/>
        <end position="475"/>
    </location>
</feature>
<dbReference type="SMART" id="SM01027">
    <property type="entry name" value="Beta-Casp"/>
    <property type="match status" value="1"/>
</dbReference>
<dbReference type="InterPro" id="IPR025069">
    <property type="entry name" value="Cpsf2_C"/>
</dbReference>